<keyword evidence="4" id="KW-0378">Hydrolase</keyword>
<dbReference type="Gene3D" id="3.60.15.10">
    <property type="entry name" value="Ribonuclease Z/Hydroxyacylglutathione hydrolase-like"/>
    <property type="match status" value="1"/>
</dbReference>
<dbReference type="EMBL" id="AP021879">
    <property type="protein sequence ID" value="BBO92218.1"/>
    <property type="molecule type" value="Genomic_DNA"/>
</dbReference>
<organism evidence="7 8">
    <name type="scientific">Desulfosarcina ovata subsp. ovata</name>
    <dbReference type="NCBI Taxonomy" id="2752305"/>
    <lineage>
        <taxon>Bacteria</taxon>
        <taxon>Pseudomonadati</taxon>
        <taxon>Thermodesulfobacteriota</taxon>
        <taxon>Desulfobacteria</taxon>
        <taxon>Desulfobacterales</taxon>
        <taxon>Desulfosarcinaceae</taxon>
        <taxon>Desulfosarcina</taxon>
    </lineage>
</organism>
<evidence type="ECO:0000256" key="4">
    <source>
        <dbReference type="ARBA" id="ARBA00022801"/>
    </source>
</evidence>
<accession>A0A5K8AI40</accession>
<reference evidence="7 8" key="1">
    <citation type="submission" date="2019-11" db="EMBL/GenBank/DDBJ databases">
        <title>Comparative genomics of hydrocarbon-degrading Desulfosarcina strains.</title>
        <authorList>
            <person name="Watanabe M."/>
            <person name="Kojima H."/>
            <person name="Fukui M."/>
        </authorList>
    </citation>
    <scope>NUCLEOTIDE SEQUENCE [LARGE SCALE GENOMIC DNA]</scope>
    <source>
        <strain evidence="8">oXyS1</strain>
    </source>
</reference>
<evidence type="ECO:0000313" key="8">
    <source>
        <dbReference type="Proteomes" id="UP000422108"/>
    </source>
</evidence>
<evidence type="ECO:0000259" key="6">
    <source>
        <dbReference type="Pfam" id="PF00753"/>
    </source>
</evidence>
<keyword evidence="8" id="KW-1185">Reference proteome</keyword>
<evidence type="ECO:0000256" key="1">
    <source>
        <dbReference type="ARBA" id="ARBA00001947"/>
    </source>
</evidence>
<dbReference type="GO" id="GO:0046872">
    <property type="term" value="F:metal ion binding"/>
    <property type="evidence" value="ECO:0007669"/>
    <property type="project" value="UniProtKB-KW"/>
</dbReference>
<proteinExistence type="inferred from homology"/>
<feature type="domain" description="Metallo-beta-lactamase" evidence="6">
    <location>
        <begin position="44"/>
        <end position="139"/>
    </location>
</feature>
<evidence type="ECO:0000256" key="2">
    <source>
        <dbReference type="ARBA" id="ARBA00007749"/>
    </source>
</evidence>
<dbReference type="Pfam" id="PF00753">
    <property type="entry name" value="Lactamase_B"/>
    <property type="match status" value="1"/>
</dbReference>
<comment type="similarity">
    <text evidence="2">Belongs to the metallo-beta-lactamase superfamily.</text>
</comment>
<dbReference type="PANTHER" id="PTHR42978">
    <property type="entry name" value="QUORUM-QUENCHING LACTONASE YTNP-RELATED-RELATED"/>
    <property type="match status" value="1"/>
</dbReference>
<name>A0A5K8AI40_9BACT</name>
<dbReference type="GO" id="GO:0016787">
    <property type="term" value="F:hydrolase activity"/>
    <property type="evidence" value="ECO:0007669"/>
    <property type="project" value="UniProtKB-KW"/>
</dbReference>
<dbReference type="InterPro" id="IPR001279">
    <property type="entry name" value="Metallo-B-lactamas"/>
</dbReference>
<dbReference type="Proteomes" id="UP000422108">
    <property type="component" value="Chromosome"/>
</dbReference>
<dbReference type="InterPro" id="IPR036866">
    <property type="entry name" value="RibonucZ/Hydroxyglut_hydro"/>
</dbReference>
<dbReference type="PANTHER" id="PTHR42978:SF2">
    <property type="entry name" value="102 KBASES UNSTABLE REGION: FROM 1 TO 119443"/>
    <property type="match status" value="1"/>
</dbReference>
<evidence type="ECO:0000313" key="7">
    <source>
        <dbReference type="EMBL" id="BBO92218.1"/>
    </source>
</evidence>
<sequence length="169" mass="19224">MKLQLLDFGTLTADEGWVFEASGVATKSNPDPKSKRRAYQMIGVLIEHPKNGLILYEVGPAPNHTELWPEPVKEVFDITRYEEENRLDKQLEKAGYKVNDVSAIIIGHMHLDHAGGLELFRGLDVPVYAHEDEIKYAFYAIATKQDFGAYIPHYIDSTFNWQPVYGNEV</sequence>
<keyword evidence="5" id="KW-0862">Zinc</keyword>
<dbReference type="SUPFAM" id="SSF56281">
    <property type="entry name" value="Metallo-hydrolase/oxidoreductase"/>
    <property type="match status" value="1"/>
</dbReference>
<keyword evidence="3" id="KW-0479">Metal-binding</keyword>
<evidence type="ECO:0000256" key="5">
    <source>
        <dbReference type="ARBA" id="ARBA00022833"/>
    </source>
</evidence>
<dbReference type="AlphaFoldDB" id="A0A5K8AI40"/>
<evidence type="ECO:0000256" key="3">
    <source>
        <dbReference type="ARBA" id="ARBA00022723"/>
    </source>
</evidence>
<dbReference type="InterPro" id="IPR051013">
    <property type="entry name" value="MBL_superfamily_lactonases"/>
</dbReference>
<gene>
    <name evidence="7" type="ORF">DSCOOX_53980</name>
</gene>
<comment type="cofactor">
    <cofactor evidence="1">
        <name>Zn(2+)</name>
        <dbReference type="ChEBI" id="CHEBI:29105"/>
    </cofactor>
</comment>
<protein>
    <recommendedName>
        <fullName evidence="6">Metallo-beta-lactamase domain-containing protein</fullName>
    </recommendedName>
</protein>